<evidence type="ECO:0000256" key="7">
    <source>
        <dbReference type="SAM" id="MobiDB-lite"/>
    </source>
</evidence>
<dbReference type="HOGENOM" id="CLU_000960_22_0_1"/>
<dbReference type="GO" id="GO:0022857">
    <property type="term" value="F:transmembrane transporter activity"/>
    <property type="evidence" value="ECO:0007669"/>
    <property type="project" value="InterPro"/>
</dbReference>
<feature type="transmembrane region" description="Helical" evidence="8">
    <location>
        <begin position="437"/>
        <end position="457"/>
    </location>
</feature>
<feature type="transmembrane region" description="Helical" evidence="8">
    <location>
        <begin position="47"/>
        <end position="71"/>
    </location>
</feature>
<feature type="region of interest" description="Disordered" evidence="7">
    <location>
        <begin position="1"/>
        <end position="33"/>
    </location>
</feature>
<evidence type="ECO:0000313" key="11">
    <source>
        <dbReference type="Proteomes" id="UP000027195"/>
    </source>
</evidence>
<evidence type="ECO:0000259" key="9">
    <source>
        <dbReference type="PROSITE" id="PS50850"/>
    </source>
</evidence>
<feature type="compositionally biased region" description="Polar residues" evidence="7">
    <location>
        <begin position="1"/>
        <end position="15"/>
    </location>
</feature>
<feature type="domain" description="Major facilitator superfamily (MFS) profile" evidence="9">
    <location>
        <begin position="48"/>
        <end position="530"/>
    </location>
</feature>
<feature type="transmembrane region" description="Helical" evidence="8">
    <location>
        <begin position="265"/>
        <end position="287"/>
    </location>
</feature>
<dbReference type="GO" id="GO:0005886">
    <property type="term" value="C:plasma membrane"/>
    <property type="evidence" value="ECO:0007669"/>
    <property type="project" value="UniProtKB-SubCell"/>
</dbReference>
<dbReference type="PRINTS" id="PR01036">
    <property type="entry name" value="TCRTETB"/>
</dbReference>
<dbReference type="InterPro" id="IPR011701">
    <property type="entry name" value="MFS"/>
</dbReference>
<dbReference type="Pfam" id="PF07690">
    <property type="entry name" value="MFS_1"/>
    <property type="match status" value="1"/>
</dbReference>
<comment type="subcellular location">
    <subcellularLocation>
        <location evidence="1">Cell membrane</location>
        <topology evidence="1">Multi-pass membrane protein</topology>
    </subcellularLocation>
</comment>
<dbReference type="PANTHER" id="PTHR23501:SF102">
    <property type="entry name" value="DRUG TRANSPORTER, PUTATIVE (AFU_ORTHOLOGUE AFUA_3G08530)-RELATED"/>
    <property type="match status" value="1"/>
</dbReference>
<evidence type="ECO:0000256" key="5">
    <source>
        <dbReference type="ARBA" id="ARBA00022989"/>
    </source>
</evidence>
<dbReference type="FunCoup" id="A0A067MTM8">
    <property type="interactions" value="29"/>
</dbReference>
<feature type="transmembrane region" description="Helical" evidence="8">
    <location>
        <begin position="401"/>
        <end position="425"/>
    </location>
</feature>
<feature type="region of interest" description="Disordered" evidence="7">
    <location>
        <begin position="539"/>
        <end position="592"/>
    </location>
</feature>
<feature type="transmembrane region" description="Helical" evidence="8">
    <location>
        <begin position="113"/>
        <end position="132"/>
    </location>
</feature>
<keyword evidence="11" id="KW-1185">Reference proteome</keyword>
<dbReference type="Gene3D" id="1.20.1250.20">
    <property type="entry name" value="MFS general substrate transporter like domains"/>
    <property type="match status" value="1"/>
</dbReference>
<feature type="transmembrane region" description="Helical" evidence="8">
    <location>
        <begin position="507"/>
        <end position="525"/>
    </location>
</feature>
<dbReference type="EMBL" id="KL198022">
    <property type="protein sequence ID" value="KDQ18065.1"/>
    <property type="molecule type" value="Genomic_DNA"/>
</dbReference>
<dbReference type="Proteomes" id="UP000027195">
    <property type="component" value="Unassembled WGS sequence"/>
</dbReference>
<feature type="transmembrane region" description="Helical" evidence="8">
    <location>
        <begin position="308"/>
        <end position="327"/>
    </location>
</feature>
<dbReference type="InterPro" id="IPR020846">
    <property type="entry name" value="MFS_dom"/>
</dbReference>
<dbReference type="CDD" id="cd17502">
    <property type="entry name" value="MFS_Azr1_MDR_like"/>
    <property type="match status" value="1"/>
</dbReference>
<dbReference type="PANTHER" id="PTHR23501">
    <property type="entry name" value="MAJOR FACILITATOR SUPERFAMILY"/>
    <property type="match status" value="1"/>
</dbReference>
<feature type="transmembrane region" description="Helical" evidence="8">
    <location>
        <begin position="376"/>
        <end position="395"/>
    </location>
</feature>
<keyword evidence="5 8" id="KW-1133">Transmembrane helix</keyword>
<dbReference type="AlphaFoldDB" id="A0A067MTM8"/>
<evidence type="ECO:0000256" key="2">
    <source>
        <dbReference type="ARBA" id="ARBA00022448"/>
    </source>
</evidence>
<dbReference type="InParanoid" id="A0A067MTM8"/>
<dbReference type="OrthoDB" id="10021397at2759"/>
<feature type="transmembrane region" description="Helical" evidence="8">
    <location>
        <begin position="241"/>
        <end position="259"/>
    </location>
</feature>
<evidence type="ECO:0000256" key="3">
    <source>
        <dbReference type="ARBA" id="ARBA00022475"/>
    </source>
</evidence>
<evidence type="ECO:0000256" key="6">
    <source>
        <dbReference type="ARBA" id="ARBA00023136"/>
    </source>
</evidence>
<reference evidence="11" key="1">
    <citation type="journal article" date="2014" name="Proc. Natl. Acad. Sci. U.S.A.">
        <title>Extensive sampling of basidiomycete genomes demonstrates inadequacy of the white-rot/brown-rot paradigm for wood decay fungi.</title>
        <authorList>
            <person name="Riley R."/>
            <person name="Salamov A.A."/>
            <person name="Brown D.W."/>
            <person name="Nagy L.G."/>
            <person name="Floudas D."/>
            <person name="Held B.W."/>
            <person name="Levasseur A."/>
            <person name="Lombard V."/>
            <person name="Morin E."/>
            <person name="Otillar R."/>
            <person name="Lindquist E.A."/>
            <person name="Sun H."/>
            <person name="LaButti K.M."/>
            <person name="Schmutz J."/>
            <person name="Jabbour D."/>
            <person name="Luo H."/>
            <person name="Baker S.E."/>
            <person name="Pisabarro A.G."/>
            <person name="Walton J.D."/>
            <person name="Blanchette R.A."/>
            <person name="Henrissat B."/>
            <person name="Martin F."/>
            <person name="Cullen D."/>
            <person name="Hibbett D.S."/>
            <person name="Grigoriev I.V."/>
        </authorList>
    </citation>
    <scope>NUCLEOTIDE SEQUENCE [LARGE SCALE GENOMIC DNA]</scope>
    <source>
        <strain evidence="11">FD-172 SS1</strain>
    </source>
</reference>
<dbReference type="PROSITE" id="PS50850">
    <property type="entry name" value="MFS"/>
    <property type="match status" value="1"/>
</dbReference>
<feature type="transmembrane region" description="Helical" evidence="8">
    <location>
        <begin position="138"/>
        <end position="158"/>
    </location>
</feature>
<feature type="transmembrane region" description="Helical" evidence="8">
    <location>
        <begin position="347"/>
        <end position="364"/>
    </location>
</feature>
<evidence type="ECO:0000256" key="8">
    <source>
        <dbReference type="SAM" id="Phobius"/>
    </source>
</evidence>
<dbReference type="FunFam" id="1.20.1720.10:FF:000004">
    <property type="entry name" value="EmrB/QacA family drug resistance transporter"/>
    <property type="match status" value="1"/>
</dbReference>
<accession>A0A067MTM8</accession>
<keyword evidence="3" id="KW-1003">Cell membrane</keyword>
<dbReference type="SUPFAM" id="SSF103473">
    <property type="entry name" value="MFS general substrate transporter"/>
    <property type="match status" value="1"/>
</dbReference>
<feature type="transmembrane region" description="Helical" evidence="8">
    <location>
        <begin position="170"/>
        <end position="189"/>
    </location>
</feature>
<dbReference type="Gene3D" id="1.20.1720.10">
    <property type="entry name" value="Multidrug resistance protein D"/>
    <property type="match status" value="1"/>
</dbReference>
<evidence type="ECO:0000256" key="1">
    <source>
        <dbReference type="ARBA" id="ARBA00004651"/>
    </source>
</evidence>
<sequence length="592" mass="63606">MASTSASSKRNTPNHCQHEEIGKGSSSELESTAPEDYHVVPSNNIPLVLFALMLAEFLAAMDQTIVATALPTIVEDLKGGKDYSWVGSAYLLTGAALAPAYGKLADIVGRKLVFYPTIIIFLIGSAVCGAAQSMTALIIARAVQGIGCAGIMQLVQIIGADIVPLNQRGMVGGAMGATWAIASVIGPLIGGAFTDHVSWRWCFWINLPTGGIALALLFFTLHLNPRSSIKSFRQHLQEFDFAGLTLLIVGIVCILLGFQESQTRWRSASTISLITVGGVLLILGGAYETATKRSPIIPPRLFRTRTTGIVLFTAFFQSIGLFTGTYYLPLYYQVLGASATGAGLKMLPFSFGMAAWSILVGVVINRTGDYRLIFRLSWALATLGFGLMTMLSSISSLALQLIYPLITGVGIGGLFSPPVIALQAAMPEKDLATTVTAYYLIRSLGSTVGVSIGQTIWSSVLRTSLIPGFEIKSGDDLANIVRQLAYIQPDSLRKQVIGAFSRSISKLWVVNAPMFGVCFLMVLFLKSYTLERAAARVEEKEDEEAPAQIQGVAAFEKPRRSRGDVDVEEIGQSPADVDTKHLERSSKSGKET</sequence>
<evidence type="ECO:0000256" key="4">
    <source>
        <dbReference type="ARBA" id="ARBA00022692"/>
    </source>
</evidence>
<feature type="compositionally biased region" description="Basic and acidic residues" evidence="7">
    <location>
        <begin position="577"/>
        <end position="592"/>
    </location>
</feature>
<keyword evidence="2" id="KW-0813">Transport</keyword>
<dbReference type="InterPro" id="IPR036259">
    <property type="entry name" value="MFS_trans_sf"/>
</dbReference>
<keyword evidence="4 8" id="KW-0812">Transmembrane</keyword>
<feature type="transmembrane region" description="Helical" evidence="8">
    <location>
        <begin position="201"/>
        <end position="221"/>
    </location>
</feature>
<gene>
    <name evidence="10" type="ORF">BOTBODRAFT_29384</name>
</gene>
<name>A0A067MTM8_BOTB1</name>
<feature type="transmembrane region" description="Helical" evidence="8">
    <location>
        <begin position="83"/>
        <end position="101"/>
    </location>
</feature>
<organism evidence="10 11">
    <name type="scientific">Botryobasidium botryosum (strain FD-172 SS1)</name>
    <dbReference type="NCBI Taxonomy" id="930990"/>
    <lineage>
        <taxon>Eukaryota</taxon>
        <taxon>Fungi</taxon>
        <taxon>Dikarya</taxon>
        <taxon>Basidiomycota</taxon>
        <taxon>Agaricomycotina</taxon>
        <taxon>Agaricomycetes</taxon>
        <taxon>Cantharellales</taxon>
        <taxon>Botryobasidiaceae</taxon>
        <taxon>Botryobasidium</taxon>
    </lineage>
</organism>
<evidence type="ECO:0000313" key="10">
    <source>
        <dbReference type="EMBL" id="KDQ18065.1"/>
    </source>
</evidence>
<keyword evidence="6 8" id="KW-0472">Membrane</keyword>
<proteinExistence type="predicted"/>
<feature type="compositionally biased region" description="Basic and acidic residues" evidence="7">
    <location>
        <begin position="556"/>
        <end position="565"/>
    </location>
</feature>
<protein>
    <recommendedName>
        <fullName evidence="9">Major facilitator superfamily (MFS) profile domain-containing protein</fullName>
    </recommendedName>
</protein>